<protein>
    <recommendedName>
        <fullName evidence="3">Chitin-binding type-3 domain-containing protein</fullName>
    </recommendedName>
</protein>
<feature type="domain" description="Chitin-binding type-3" evidence="3">
    <location>
        <begin position="188"/>
        <end position="234"/>
    </location>
</feature>
<dbReference type="EMBL" id="JBBKZT010000006">
    <property type="protein sequence ID" value="MEJ8848074.1"/>
    <property type="molecule type" value="Genomic_DNA"/>
</dbReference>
<comment type="caution">
    <text evidence="4">The sequence shown here is derived from an EMBL/GenBank/DDBJ whole genome shotgun (WGS) entry which is preliminary data.</text>
</comment>
<name>A0ABU8WM90_9BURK</name>
<keyword evidence="2" id="KW-0732">Signal</keyword>
<dbReference type="InterPro" id="IPR036573">
    <property type="entry name" value="CBM_sf_5/12"/>
</dbReference>
<evidence type="ECO:0000313" key="5">
    <source>
        <dbReference type="Proteomes" id="UP001385892"/>
    </source>
</evidence>
<sequence length="320" mass="33810">MNRPSALFLALVGSGLGHVGPAQAQGNSLFTVQPAQRETRRNDPVATLPSTRSFMVINPNPAMVSDGSQSISIDLPSGAGRIALKQGFETLRDGTQVWRGNFSPRRTRSSSEAPTDEFNSVTIVRHGNNIAGSVRYNGQLYSIMPLAGGGHALVEVDLDKLPPDTNDALPPPPETVAAASTAAAPPCAPAWISAQVYDVAGKRASQNGQNYENKWWTQGDDPSLSGQWGVWSAGRGVRVGCSCSCSGACSGACSCTGAGAGACSSAARPSTSTTSRSGSVACTFLRMRPHMVIRRGVRHRRYAGQLERQELREQMVDPGR</sequence>
<evidence type="ECO:0000313" key="4">
    <source>
        <dbReference type="EMBL" id="MEJ8848074.1"/>
    </source>
</evidence>
<accession>A0ABU8WM90</accession>
<evidence type="ECO:0000256" key="1">
    <source>
        <dbReference type="ARBA" id="ARBA00022801"/>
    </source>
</evidence>
<dbReference type="InterPro" id="IPR003610">
    <property type="entry name" value="CBM5/12"/>
</dbReference>
<keyword evidence="5" id="KW-1185">Reference proteome</keyword>
<feature type="chain" id="PRO_5046669990" description="Chitin-binding type-3 domain-containing protein" evidence="2">
    <location>
        <begin position="25"/>
        <end position="320"/>
    </location>
</feature>
<evidence type="ECO:0000256" key="2">
    <source>
        <dbReference type="SAM" id="SignalP"/>
    </source>
</evidence>
<dbReference type="CDD" id="cd12215">
    <property type="entry name" value="ChiC_BD"/>
    <property type="match status" value="1"/>
</dbReference>
<proteinExistence type="predicted"/>
<feature type="signal peptide" evidence="2">
    <location>
        <begin position="1"/>
        <end position="24"/>
    </location>
</feature>
<dbReference type="Gene3D" id="2.10.10.20">
    <property type="entry name" value="Carbohydrate-binding module superfamily 5/12"/>
    <property type="match status" value="1"/>
</dbReference>
<reference evidence="4 5" key="1">
    <citation type="submission" date="2024-03" db="EMBL/GenBank/DDBJ databases">
        <title>Novel species of the genus Variovorax.</title>
        <authorList>
            <person name="Liu Q."/>
            <person name="Xin Y.-H."/>
        </authorList>
    </citation>
    <scope>NUCLEOTIDE SEQUENCE [LARGE SCALE GENOMIC DNA]</scope>
    <source>
        <strain evidence="4 5">KACC 18900</strain>
    </source>
</reference>
<dbReference type="Proteomes" id="UP001385892">
    <property type="component" value="Unassembled WGS sequence"/>
</dbReference>
<dbReference type="SUPFAM" id="SSF51055">
    <property type="entry name" value="Carbohydrate binding domain"/>
    <property type="match status" value="1"/>
</dbReference>
<organism evidence="4 5">
    <name type="scientific">Variovorax rhizosphaerae</name>
    <dbReference type="NCBI Taxonomy" id="1836200"/>
    <lineage>
        <taxon>Bacteria</taxon>
        <taxon>Pseudomonadati</taxon>
        <taxon>Pseudomonadota</taxon>
        <taxon>Betaproteobacteria</taxon>
        <taxon>Burkholderiales</taxon>
        <taxon>Comamonadaceae</taxon>
        <taxon>Variovorax</taxon>
    </lineage>
</organism>
<keyword evidence="1" id="KW-0378">Hydrolase</keyword>
<evidence type="ECO:0000259" key="3">
    <source>
        <dbReference type="SMART" id="SM00495"/>
    </source>
</evidence>
<dbReference type="SMART" id="SM00495">
    <property type="entry name" value="ChtBD3"/>
    <property type="match status" value="1"/>
</dbReference>
<dbReference type="RefSeq" id="WP_340343196.1">
    <property type="nucleotide sequence ID" value="NZ_JBBKZT010000006.1"/>
</dbReference>
<gene>
    <name evidence="4" type="ORF">WKW82_15550</name>
</gene>